<proteinExistence type="predicted"/>
<organism evidence="1">
    <name type="scientific">Rhizophora mucronata</name>
    <name type="common">Asiatic mangrove</name>
    <dbReference type="NCBI Taxonomy" id="61149"/>
    <lineage>
        <taxon>Eukaryota</taxon>
        <taxon>Viridiplantae</taxon>
        <taxon>Streptophyta</taxon>
        <taxon>Embryophyta</taxon>
        <taxon>Tracheophyta</taxon>
        <taxon>Spermatophyta</taxon>
        <taxon>Magnoliopsida</taxon>
        <taxon>eudicotyledons</taxon>
        <taxon>Gunneridae</taxon>
        <taxon>Pentapetalae</taxon>
        <taxon>rosids</taxon>
        <taxon>fabids</taxon>
        <taxon>Malpighiales</taxon>
        <taxon>Rhizophoraceae</taxon>
        <taxon>Rhizophora</taxon>
    </lineage>
</organism>
<name>A0A2P2NJP9_RHIMU</name>
<dbReference type="EMBL" id="GGEC01062234">
    <property type="protein sequence ID" value="MBX42718.1"/>
    <property type="molecule type" value="Transcribed_RNA"/>
</dbReference>
<evidence type="ECO:0000313" key="1">
    <source>
        <dbReference type="EMBL" id="MBX42718.1"/>
    </source>
</evidence>
<accession>A0A2P2NJP9</accession>
<reference evidence="1" key="1">
    <citation type="submission" date="2018-02" db="EMBL/GenBank/DDBJ databases">
        <title>Rhizophora mucronata_Transcriptome.</title>
        <authorList>
            <person name="Meera S.P."/>
            <person name="Sreeshan A."/>
            <person name="Augustine A."/>
        </authorList>
    </citation>
    <scope>NUCLEOTIDE SEQUENCE</scope>
    <source>
        <tissue evidence="1">Leaf</tissue>
    </source>
</reference>
<sequence length="47" mass="5260">MAPVVSTTSANIILKIHVTHKCPKLLEQMLHQVDTRQGSDICIVWTC</sequence>
<protein>
    <submittedName>
        <fullName evidence="1">Uncharacterized protein</fullName>
    </submittedName>
</protein>
<dbReference type="AlphaFoldDB" id="A0A2P2NJP9"/>